<sequence>MTRFYDTVKRFEAVESFLWGLLAVVGVLVWLGGSVADEPRVRVVADNNSRAAQEVKQETAQALDLAKVETLEEVLYPPKRVGGVVTPQGVYLGHDVRLGDGRGDNFWCILVKNSCYDEQDVEEPKSFFVMLWKRWFSTDDVATHPQDGDKVSKEEG</sequence>
<name>A0ABV8UTI1_9BACL</name>
<dbReference type="InterPro" id="IPR014202">
    <property type="entry name" value="Spore_II_R"/>
</dbReference>
<gene>
    <name evidence="1" type="ORF">ACFO0S_03410</name>
</gene>
<dbReference type="EMBL" id="JBHSEF010000009">
    <property type="protein sequence ID" value="MFC4354117.1"/>
    <property type="molecule type" value="Genomic_DNA"/>
</dbReference>
<evidence type="ECO:0000313" key="1">
    <source>
        <dbReference type="EMBL" id="MFC4354117.1"/>
    </source>
</evidence>
<accession>A0ABV8UTI1</accession>
<organism evidence="1 2">
    <name type="scientific">Chryseomicrobium palamuruense</name>
    <dbReference type="NCBI Taxonomy" id="682973"/>
    <lineage>
        <taxon>Bacteria</taxon>
        <taxon>Bacillati</taxon>
        <taxon>Bacillota</taxon>
        <taxon>Bacilli</taxon>
        <taxon>Bacillales</taxon>
        <taxon>Caryophanaceae</taxon>
        <taxon>Chryseomicrobium</taxon>
    </lineage>
</organism>
<dbReference type="RefSeq" id="WP_378140190.1">
    <property type="nucleotide sequence ID" value="NZ_JBHSEF010000009.1"/>
</dbReference>
<reference evidence="2" key="1">
    <citation type="journal article" date="2019" name="Int. J. Syst. Evol. Microbiol.">
        <title>The Global Catalogue of Microorganisms (GCM) 10K type strain sequencing project: providing services to taxonomists for standard genome sequencing and annotation.</title>
        <authorList>
            <consortium name="The Broad Institute Genomics Platform"/>
            <consortium name="The Broad Institute Genome Sequencing Center for Infectious Disease"/>
            <person name="Wu L."/>
            <person name="Ma J."/>
        </authorList>
    </citation>
    <scope>NUCLEOTIDE SEQUENCE [LARGE SCALE GENOMIC DNA]</scope>
    <source>
        <strain evidence="2">CCUG 50353</strain>
    </source>
</reference>
<dbReference type="Pfam" id="PF09551">
    <property type="entry name" value="Spore_II_R"/>
    <property type="match status" value="1"/>
</dbReference>
<proteinExistence type="predicted"/>
<keyword evidence="2" id="KW-1185">Reference proteome</keyword>
<dbReference type="Proteomes" id="UP001595733">
    <property type="component" value="Unassembled WGS sequence"/>
</dbReference>
<comment type="caution">
    <text evidence="1">The sequence shown here is derived from an EMBL/GenBank/DDBJ whole genome shotgun (WGS) entry which is preliminary data.</text>
</comment>
<evidence type="ECO:0000313" key="2">
    <source>
        <dbReference type="Proteomes" id="UP001595733"/>
    </source>
</evidence>
<protein>
    <submittedName>
        <fullName evidence="1">Stage II sporulation protein R</fullName>
    </submittedName>
</protein>